<comment type="caution">
    <text evidence="2">The sequence shown here is derived from an EMBL/GenBank/DDBJ whole genome shotgun (WGS) entry which is preliminary data.</text>
</comment>
<evidence type="ECO:0000313" key="2">
    <source>
        <dbReference type="EMBL" id="KAG5639460.1"/>
    </source>
</evidence>
<organism evidence="2 3">
    <name type="scientific">Sphagnurus paluster</name>
    <dbReference type="NCBI Taxonomy" id="117069"/>
    <lineage>
        <taxon>Eukaryota</taxon>
        <taxon>Fungi</taxon>
        <taxon>Dikarya</taxon>
        <taxon>Basidiomycota</taxon>
        <taxon>Agaricomycotina</taxon>
        <taxon>Agaricomycetes</taxon>
        <taxon>Agaricomycetidae</taxon>
        <taxon>Agaricales</taxon>
        <taxon>Tricholomatineae</taxon>
        <taxon>Lyophyllaceae</taxon>
        <taxon>Sphagnurus</taxon>
    </lineage>
</organism>
<dbReference type="OrthoDB" id="3094360at2759"/>
<feature type="region of interest" description="Disordered" evidence="1">
    <location>
        <begin position="213"/>
        <end position="238"/>
    </location>
</feature>
<proteinExistence type="predicted"/>
<name>A0A9P7G241_9AGAR</name>
<dbReference type="Proteomes" id="UP000717328">
    <property type="component" value="Unassembled WGS sequence"/>
</dbReference>
<reference evidence="2" key="1">
    <citation type="submission" date="2021-02" db="EMBL/GenBank/DDBJ databases">
        <authorList>
            <person name="Nieuwenhuis M."/>
            <person name="Van De Peppel L.J.J."/>
        </authorList>
    </citation>
    <scope>NUCLEOTIDE SEQUENCE</scope>
    <source>
        <strain evidence="2">D49</strain>
    </source>
</reference>
<protein>
    <submittedName>
        <fullName evidence="2">Uncharacterized protein</fullName>
    </submittedName>
</protein>
<dbReference type="EMBL" id="JABCKI010005720">
    <property type="protein sequence ID" value="KAG5639460.1"/>
    <property type="molecule type" value="Genomic_DNA"/>
</dbReference>
<gene>
    <name evidence="2" type="ORF">H0H81_001582</name>
</gene>
<keyword evidence="3" id="KW-1185">Reference proteome</keyword>
<dbReference type="AlphaFoldDB" id="A0A9P7G241"/>
<reference evidence="2" key="2">
    <citation type="submission" date="2021-10" db="EMBL/GenBank/DDBJ databases">
        <title>Phylogenomics reveals ancestral predisposition of the termite-cultivated fungus Termitomyces towards a domesticated lifestyle.</title>
        <authorList>
            <person name="Auxier B."/>
            <person name="Grum-Grzhimaylo A."/>
            <person name="Cardenas M.E."/>
            <person name="Lodge J.D."/>
            <person name="Laessoe T."/>
            <person name="Pedersen O."/>
            <person name="Smith M.E."/>
            <person name="Kuyper T.W."/>
            <person name="Franco-Molano E.A."/>
            <person name="Baroni T.J."/>
            <person name="Aanen D.K."/>
        </authorList>
    </citation>
    <scope>NUCLEOTIDE SEQUENCE</scope>
    <source>
        <strain evidence="2">D49</strain>
    </source>
</reference>
<evidence type="ECO:0000313" key="3">
    <source>
        <dbReference type="Proteomes" id="UP000717328"/>
    </source>
</evidence>
<feature type="compositionally biased region" description="Acidic residues" evidence="1">
    <location>
        <begin position="213"/>
        <end position="223"/>
    </location>
</feature>
<feature type="region of interest" description="Disordered" evidence="1">
    <location>
        <begin position="56"/>
        <end position="84"/>
    </location>
</feature>
<sequence length="238" mass="26616">MSSLLSSLRTMFVRSEPEKLQRAQRRAEEAIQKVHETGDPEVAAFLAAQFEDLKARQQRLPQSQGCSGREEEESEMEDVSEAKDAGVPYEDLAKSIKCTFLSESHTDPTEIPLEFTIKLPPVSEGHMADSIVAMSDQLIAAGMNTIDEHQDNLIDLQVYHLSDMYDRLAANKEKVVCVKAPAVAQVAAQLYFSDALRFLWTAHSMAFQKDDTDELEQVLESDEPLERESSPPSRSVTL</sequence>
<evidence type="ECO:0000256" key="1">
    <source>
        <dbReference type="SAM" id="MobiDB-lite"/>
    </source>
</evidence>
<accession>A0A9P7G241</accession>
<feature type="compositionally biased region" description="Acidic residues" evidence="1">
    <location>
        <begin position="70"/>
        <end position="79"/>
    </location>
</feature>